<comment type="caution">
    <text evidence="1">The sequence shown here is derived from an EMBL/GenBank/DDBJ whole genome shotgun (WGS) entry which is preliminary data.</text>
</comment>
<dbReference type="EMBL" id="JZSH01000515">
    <property type="protein sequence ID" value="KJF75828.1"/>
    <property type="molecule type" value="Genomic_DNA"/>
</dbReference>
<dbReference type="AlphaFoldDB" id="A0A0D8L4N3"/>
<dbReference type="Proteomes" id="UP000032582">
    <property type="component" value="Unassembled WGS sequence"/>
</dbReference>
<organism evidence="1 2">
    <name type="scientific">Morganella morganii</name>
    <name type="common">Proteus morganii</name>
    <dbReference type="NCBI Taxonomy" id="582"/>
    <lineage>
        <taxon>Bacteria</taxon>
        <taxon>Pseudomonadati</taxon>
        <taxon>Pseudomonadota</taxon>
        <taxon>Gammaproteobacteria</taxon>
        <taxon>Enterobacterales</taxon>
        <taxon>Morganellaceae</taxon>
        <taxon>Morganella</taxon>
    </lineage>
</organism>
<evidence type="ECO:0000313" key="2">
    <source>
        <dbReference type="Proteomes" id="UP000032582"/>
    </source>
</evidence>
<dbReference type="InterPro" id="IPR027417">
    <property type="entry name" value="P-loop_NTPase"/>
</dbReference>
<feature type="non-terminal residue" evidence="1">
    <location>
        <position position="50"/>
    </location>
</feature>
<dbReference type="GO" id="GO:0005524">
    <property type="term" value="F:ATP binding"/>
    <property type="evidence" value="ECO:0007669"/>
    <property type="project" value="UniProtKB-KW"/>
</dbReference>
<accession>A0A0D8L4N3</accession>
<dbReference type="SUPFAM" id="SSF52540">
    <property type="entry name" value="P-loop containing nucleoside triphosphate hydrolases"/>
    <property type="match status" value="1"/>
</dbReference>
<keyword evidence="1" id="KW-0067">ATP-binding</keyword>
<keyword evidence="1" id="KW-0547">Nucleotide-binding</keyword>
<proteinExistence type="predicted"/>
<protein>
    <submittedName>
        <fullName evidence="1">Peptide ABC transporter ATP-binding protein</fullName>
    </submittedName>
</protein>
<dbReference type="Gene3D" id="3.40.50.300">
    <property type="entry name" value="P-loop containing nucleotide triphosphate hydrolases"/>
    <property type="match status" value="1"/>
</dbReference>
<sequence>MLKFDRLAIDVAQFSWLRKKRWQPLLTDISLAVQPGELVALVGSSGEGKS</sequence>
<evidence type="ECO:0000313" key="1">
    <source>
        <dbReference type="EMBL" id="KJF75828.1"/>
    </source>
</evidence>
<gene>
    <name evidence="1" type="ORF">UA45_21725</name>
</gene>
<name>A0A0D8L4N3_MORMO</name>
<reference evidence="1 2" key="1">
    <citation type="submission" date="2015-02" db="EMBL/GenBank/DDBJ databases">
        <title>Whole genome shotgun sequencing of cultured foodborne pathogen.</title>
        <authorList>
            <person name="Timme R."/>
            <person name="Allard M.W."/>
            <person name="Strain E."/>
            <person name="Evans P.S."/>
            <person name="Brown E."/>
        </authorList>
    </citation>
    <scope>NUCLEOTIDE SEQUENCE [LARGE SCALE GENOMIC DNA]</scope>
    <source>
        <strain evidence="1 2">GCSL-TSO-24</strain>
    </source>
</reference>